<keyword evidence="4" id="KW-0067">ATP-binding</keyword>
<evidence type="ECO:0000256" key="2">
    <source>
        <dbReference type="ARBA" id="ARBA00022786"/>
    </source>
</evidence>
<dbReference type="InterPro" id="IPR023313">
    <property type="entry name" value="UBQ-conjugating_AS"/>
</dbReference>
<dbReference type="GO" id="GO:0016740">
    <property type="term" value="F:transferase activity"/>
    <property type="evidence" value="ECO:0007669"/>
    <property type="project" value="UniProtKB-KW"/>
</dbReference>
<evidence type="ECO:0000256" key="3">
    <source>
        <dbReference type="PROSITE-ProRule" id="PRU10133"/>
    </source>
</evidence>
<evidence type="ECO:0000259" key="6">
    <source>
        <dbReference type="PROSITE" id="PS50127"/>
    </source>
</evidence>
<keyword evidence="2 4" id="KW-0833">Ubl conjugation pathway</keyword>
<reference evidence="8" key="1">
    <citation type="submission" date="2017-01" db="EMBL/GenBank/DDBJ databases">
        <title>Comparative genomics of anhydrobiosis in the tardigrade Hypsibius dujardini.</title>
        <authorList>
            <person name="Yoshida Y."/>
            <person name="Koutsovoulos G."/>
            <person name="Laetsch D."/>
            <person name="Stevens L."/>
            <person name="Kumar S."/>
            <person name="Horikawa D."/>
            <person name="Ishino K."/>
            <person name="Komine S."/>
            <person name="Tomita M."/>
            <person name="Blaxter M."/>
            <person name="Arakawa K."/>
        </authorList>
    </citation>
    <scope>NUCLEOTIDE SEQUENCE [LARGE SCALE GENOMIC DNA]</scope>
    <source>
        <strain evidence="8">Z151</strain>
    </source>
</reference>
<evidence type="ECO:0000256" key="4">
    <source>
        <dbReference type="RuleBase" id="RU362109"/>
    </source>
</evidence>
<feature type="domain" description="UBC core" evidence="6">
    <location>
        <begin position="8"/>
        <end position="172"/>
    </location>
</feature>
<proteinExistence type="inferred from homology"/>
<dbReference type="PANTHER" id="PTHR24067">
    <property type="entry name" value="UBIQUITIN-CONJUGATING ENZYME E2"/>
    <property type="match status" value="1"/>
</dbReference>
<dbReference type="InterPro" id="IPR050113">
    <property type="entry name" value="Ub_conjugating_enzyme"/>
</dbReference>
<sequence>MGSTGNQHAVRVLMQEFTALQKEPIEGFRCKLLKDDNLFEWEVGIFGVPETIYQGGYFRASMKFPPEYPFSPPTVRFLTKLWHPNIYENGTVCISILHPPTDDPRSGELPSERWNPTQNVHSILMSIISLLNEPNTSSPANVDASIMYRRWKEKGDKDYERMVKEQVETSKADAARDNVIIPQTVEEYCVKRKKDTSVDLSANLSEFYDDDDDQVEDDDAGSYTYSDDEEPSSPGGAENSLAVKRKEDDKAADLHSTSTEQQASKRPKPDSPPCPDRT</sequence>
<feature type="compositionally biased region" description="Basic and acidic residues" evidence="5">
    <location>
        <begin position="244"/>
        <end position="253"/>
    </location>
</feature>
<feature type="compositionally biased region" description="Polar residues" evidence="5">
    <location>
        <begin position="255"/>
        <end position="264"/>
    </location>
</feature>
<name>A0A1W0XFW7_HYPEX</name>
<feature type="active site" description="Glycyl thioester intermediate" evidence="3">
    <location>
        <position position="93"/>
    </location>
</feature>
<dbReference type="SUPFAM" id="SSF54495">
    <property type="entry name" value="UBC-like"/>
    <property type="match status" value="1"/>
</dbReference>
<accession>A0A1W0XFW7</accession>
<comment type="similarity">
    <text evidence="4">Belongs to the ubiquitin-conjugating enzyme family.</text>
</comment>
<gene>
    <name evidence="7" type="ORF">BV898_00380</name>
</gene>
<keyword evidence="1" id="KW-0808">Transferase</keyword>
<feature type="compositionally biased region" description="Acidic residues" evidence="5">
    <location>
        <begin position="207"/>
        <end position="231"/>
    </location>
</feature>
<evidence type="ECO:0000256" key="5">
    <source>
        <dbReference type="SAM" id="MobiDB-lite"/>
    </source>
</evidence>
<protein>
    <submittedName>
        <fullName evidence="7">Ubiquitin-conjugating enzyme E2 R2</fullName>
    </submittedName>
</protein>
<dbReference type="Gene3D" id="3.10.110.10">
    <property type="entry name" value="Ubiquitin Conjugating Enzyme"/>
    <property type="match status" value="1"/>
</dbReference>
<dbReference type="GO" id="GO:0005524">
    <property type="term" value="F:ATP binding"/>
    <property type="evidence" value="ECO:0007669"/>
    <property type="project" value="UniProtKB-UniRule"/>
</dbReference>
<dbReference type="InterPro" id="IPR016135">
    <property type="entry name" value="UBQ-conjugating_enzyme/RWD"/>
</dbReference>
<dbReference type="PROSITE" id="PS50127">
    <property type="entry name" value="UBC_2"/>
    <property type="match status" value="1"/>
</dbReference>
<keyword evidence="8" id="KW-1185">Reference proteome</keyword>
<evidence type="ECO:0000313" key="7">
    <source>
        <dbReference type="EMBL" id="OQV26262.1"/>
    </source>
</evidence>
<dbReference type="FunFam" id="3.10.110.10:FF:000051">
    <property type="entry name" value="ubiquitin-conjugating enzyme E2 R2-like"/>
    <property type="match status" value="1"/>
</dbReference>
<dbReference type="PROSITE" id="PS00183">
    <property type="entry name" value="UBC_1"/>
    <property type="match status" value="1"/>
</dbReference>
<dbReference type="InterPro" id="IPR000608">
    <property type="entry name" value="UBC"/>
</dbReference>
<dbReference type="Proteomes" id="UP000192578">
    <property type="component" value="Unassembled WGS sequence"/>
</dbReference>
<feature type="region of interest" description="Disordered" evidence="5">
    <location>
        <begin position="205"/>
        <end position="278"/>
    </location>
</feature>
<dbReference type="SMART" id="SM00212">
    <property type="entry name" value="UBCc"/>
    <property type="match status" value="1"/>
</dbReference>
<evidence type="ECO:0000313" key="8">
    <source>
        <dbReference type="Proteomes" id="UP000192578"/>
    </source>
</evidence>
<dbReference type="CDD" id="cd23803">
    <property type="entry name" value="UBCc_UBE2R"/>
    <property type="match status" value="1"/>
</dbReference>
<dbReference type="AlphaFoldDB" id="A0A1W0XFW7"/>
<comment type="caution">
    <text evidence="7">The sequence shown here is derived from an EMBL/GenBank/DDBJ whole genome shotgun (WGS) entry which is preliminary data.</text>
</comment>
<dbReference type="Pfam" id="PF00179">
    <property type="entry name" value="UQ_con"/>
    <property type="match status" value="1"/>
</dbReference>
<keyword evidence="4" id="KW-0547">Nucleotide-binding</keyword>
<dbReference type="EMBL" id="MTYJ01000001">
    <property type="protein sequence ID" value="OQV26262.1"/>
    <property type="molecule type" value="Genomic_DNA"/>
</dbReference>
<dbReference type="OrthoDB" id="19692at2759"/>
<organism evidence="7 8">
    <name type="scientific">Hypsibius exemplaris</name>
    <name type="common">Freshwater tardigrade</name>
    <dbReference type="NCBI Taxonomy" id="2072580"/>
    <lineage>
        <taxon>Eukaryota</taxon>
        <taxon>Metazoa</taxon>
        <taxon>Ecdysozoa</taxon>
        <taxon>Tardigrada</taxon>
        <taxon>Eutardigrada</taxon>
        <taxon>Parachela</taxon>
        <taxon>Hypsibioidea</taxon>
        <taxon>Hypsibiidae</taxon>
        <taxon>Hypsibius</taxon>
    </lineage>
</organism>
<evidence type="ECO:0000256" key="1">
    <source>
        <dbReference type="ARBA" id="ARBA00022679"/>
    </source>
</evidence>